<evidence type="ECO:0000313" key="3">
    <source>
        <dbReference type="EMBL" id="OMJ78556.1"/>
    </source>
</evidence>
<organism evidence="3 4">
    <name type="scientific">Stentor coeruleus</name>
    <dbReference type="NCBI Taxonomy" id="5963"/>
    <lineage>
        <taxon>Eukaryota</taxon>
        <taxon>Sar</taxon>
        <taxon>Alveolata</taxon>
        <taxon>Ciliophora</taxon>
        <taxon>Postciliodesmatophora</taxon>
        <taxon>Heterotrichea</taxon>
        <taxon>Heterotrichida</taxon>
        <taxon>Stentoridae</taxon>
        <taxon>Stentor</taxon>
    </lineage>
</organism>
<evidence type="ECO:0000313" key="4">
    <source>
        <dbReference type="Proteomes" id="UP000187209"/>
    </source>
</evidence>
<comment type="caution">
    <text evidence="3">The sequence shown here is derived from an EMBL/GenBank/DDBJ whole genome shotgun (WGS) entry which is preliminary data.</text>
</comment>
<sequence length="422" mass="49062">MDYTSDQGLNQKESKTLTQQIQLKNYNELLDGKKNILQDQNVDILIEKPLENSSGTNFTHKPEPEIYYSDSPTLGGRSEQHSQAENTDISQSFKSEHIKLLSDYKSLLQSYNTLSQAFRSHVSIIQSPVMIDQIRVLKADNEKYKKESQFYKELIGKLHLENSQLKNPQMITDNIPSLSSFNPSYEVFLSNFSQDSSQKVLISSQEFNAAQETIAKQQNEILVLKNDIEQLENIKYKHDTLATENLELAQKIQNAIGKGKQLEKEMQGLKEKNSERETLYEIVKLHRDILDKKTKYIETQDFPQKMLTGKKPEDNFLADLDNLEKRVKNLEERLKDDELGDDENAKEKMYKRMIQEYKEKYEKLERDKRVSDDNLVESYKALNELKEDLDGAKRKFQVSTPKTLVKLVYLLHKSSKISINTF</sequence>
<feature type="coiled-coil region" evidence="1">
    <location>
        <begin position="207"/>
        <end position="272"/>
    </location>
</feature>
<protein>
    <submittedName>
        <fullName evidence="3">Uncharacterized protein</fullName>
    </submittedName>
</protein>
<name>A0A1R2BPA9_9CILI</name>
<keyword evidence="1" id="KW-0175">Coiled coil</keyword>
<evidence type="ECO:0000256" key="1">
    <source>
        <dbReference type="SAM" id="Coils"/>
    </source>
</evidence>
<evidence type="ECO:0000256" key="2">
    <source>
        <dbReference type="SAM" id="MobiDB-lite"/>
    </source>
</evidence>
<dbReference type="Proteomes" id="UP000187209">
    <property type="component" value="Unassembled WGS sequence"/>
</dbReference>
<feature type="coiled-coil region" evidence="1">
    <location>
        <begin position="313"/>
        <end position="395"/>
    </location>
</feature>
<dbReference type="AlphaFoldDB" id="A0A1R2BPA9"/>
<proteinExistence type="predicted"/>
<dbReference type="EMBL" id="MPUH01000516">
    <property type="protein sequence ID" value="OMJ78556.1"/>
    <property type="molecule type" value="Genomic_DNA"/>
</dbReference>
<reference evidence="3 4" key="1">
    <citation type="submission" date="2016-11" db="EMBL/GenBank/DDBJ databases">
        <title>The macronuclear genome of Stentor coeruleus: a giant cell with tiny introns.</title>
        <authorList>
            <person name="Slabodnick M."/>
            <person name="Ruby J.G."/>
            <person name="Reiff S.B."/>
            <person name="Swart E.C."/>
            <person name="Gosai S."/>
            <person name="Prabakaran S."/>
            <person name="Witkowska E."/>
            <person name="Larue G.E."/>
            <person name="Fisher S."/>
            <person name="Freeman R.M."/>
            <person name="Gunawardena J."/>
            <person name="Chu W."/>
            <person name="Stover N.A."/>
            <person name="Gregory B.D."/>
            <person name="Nowacki M."/>
            <person name="Derisi J."/>
            <person name="Roy S.W."/>
            <person name="Marshall W.F."/>
            <person name="Sood P."/>
        </authorList>
    </citation>
    <scope>NUCLEOTIDE SEQUENCE [LARGE SCALE GENOMIC DNA]</scope>
    <source>
        <strain evidence="3">WM001</strain>
    </source>
</reference>
<feature type="region of interest" description="Disordered" evidence="2">
    <location>
        <begin position="52"/>
        <end position="86"/>
    </location>
</feature>
<keyword evidence="4" id="KW-1185">Reference proteome</keyword>
<accession>A0A1R2BPA9</accession>
<gene>
    <name evidence="3" type="ORF">SteCoe_21619</name>
</gene>